<protein>
    <submittedName>
        <fullName evidence="1">Uncharacterized protein</fullName>
    </submittedName>
</protein>
<evidence type="ECO:0000313" key="2">
    <source>
        <dbReference type="Proteomes" id="UP000321816"/>
    </source>
</evidence>
<sequence>MTSLLNIAGFNPVCPTIKLTNDYSLHFSVFLYSYLENNVDKRLTDAFVSKGTLSGRAGLS</sequence>
<dbReference type="RefSeq" id="WP_187254684.1">
    <property type="nucleotide sequence ID" value="NZ_CP144914.1"/>
</dbReference>
<dbReference type="KEGG" id="ahal:FTX54_012965"/>
<organism evidence="1 2">
    <name type="scientific">Alkalicoccus halolimnae</name>
    <dbReference type="NCBI Taxonomy" id="1667239"/>
    <lineage>
        <taxon>Bacteria</taxon>
        <taxon>Bacillati</taxon>
        <taxon>Bacillota</taxon>
        <taxon>Bacilli</taxon>
        <taxon>Bacillales</taxon>
        <taxon>Bacillaceae</taxon>
        <taxon>Alkalicoccus</taxon>
    </lineage>
</organism>
<name>A0A5C7F315_9BACI</name>
<accession>A0A5C7F315</accession>
<keyword evidence="2" id="KW-1185">Reference proteome</keyword>
<dbReference type="Proteomes" id="UP000321816">
    <property type="component" value="Chromosome"/>
</dbReference>
<gene>
    <name evidence="1" type="ORF">FTX54_012965</name>
</gene>
<evidence type="ECO:0000313" key="1">
    <source>
        <dbReference type="EMBL" id="WWD79321.1"/>
    </source>
</evidence>
<dbReference type="AlphaFoldDB" id="A0A5C7F315"/>
<dbReference type="EMBL" id="CP144914">
    <property type="protein sequence ID" value="WWD79321.1"/>
    <property type="molecule type" value="Genomic_DNA"/>
</dbReference>
<proteinExistence type="predicted"/>
<reference evidence="1 2" key="1">
    <citation type="submission" date="2024-01" db="EMBL/GenBank/DDBJ databases">
        <title>Complete Genome Sequence of Alkalicoccus halolimnae BZ-SZ-XJ29T, a Moderately Halophilic Bacterium Isolated from a Salt Lake.</title>
        <authorList>
            <person name="Zhao B."/>
        </authorList>
    </citation>
    <scope>NUCLEOTIDE SEQUENCE [LARGE SCALE GENOMIC DNA]</scope>
    <source>
        <strain evidence="1 2">BZ-SZ-XJ29</strain>
    </source>
</reference>